<dbReference type="EMBL" id="KI927926">
    <property type="protein sequence ID" value="ETW30287.1"/>
    <property type="molecule type" value="Genomic_DNA"/>
</dbReference>
<dbReference type="AlphaFoldDB" id="A0A024VP90"/>
<reference evidence="2 3" key="2">
    <citation type="submission" date="2013-02" db="EMBL/GenBank/DDBJ databases">
        <title>The Genome Sequence of Plasmodium falciparum FCH/4.</title>
        <authorList>
            <consortium name="The Broad Institute Genome Sequencing Platform"/>
            <consortium name="The Broad Institute Genome Sequencing Center for Infectious Disease"/>
            <person name="Neafsey D."/>
            <person name="Cheeseman I."/>
            <person name="Volkman S."/>
            <person name="Adams J."/>
            <person name="Walker B."/>
            <person name="Young S.K."/>
            <person name="Zeng Q."/>
            <person name="Gargeya S."/>
            <person name="Fitzgerald M."/>
            <person name="Haas B."/>
            <person name="Abouelleil A."/>
            <person name="Alvarado L."/>
            <person name="Arachchi H.M."/>
            <person name="Berlin A.M."/>
            <person name="Chapman S.B."/>
            <person name="Dewar J."/>
            <person name="Goldberg J."/>
            <person name="Griggs A."/>
            <person name="Gujja S."/>
            <person name="Hansen M."/>
            <person name="Howarth C."/>
            <person name="Imamovic A."/>
            <person name="Larimer J."/>
            <person name="McCowan C."/>
            <person name="Murphy C."/>
            <person name="Neiman D."/>
            <person name="Pearson M."/>
            <person name="Priest M."/>
            <person name="Roberts A."/>
            <person name="Saif S."/>
            <person name="Shea T."/>
            <person name="Sisk P."/>
            <person name="Sykes S."/>
            <person name="Wortman J."/>
            <person name="Nusbaum C."/>
            <person name="Birren B."/>
        </authorList>
    </citation>
    <scope>NUCLEOTIDE SEQUENCE [LARGE SCALE GENOMIC DNA]</scope>
    <source>
        <strain evidence="2 3">FCH/4</strain>
    </source>
</reference>
<evidence type="ECO:0000313" key="3">
    <source>
        <dbReference type="Proteomes" id="UP000030656"/>
    </source>
</evidence>
<evidence type="ECO:0000313" key="2">
    <source>
        <dbReference type="EMBL" id="ETW30287.1"/>
    </source>
</evidence>
<reference evidence="2 3" key="1">
    <citation type="submission" date="2013-02" db="EMBL/GenBank/DDBJ databases">
        <title>The Genome Annotation of Plasmodium falciparum FCH/4.</title>
        <authorList>
            <consortium name="The Broad Institute Genome Sequencing Platform"/>
            <consortium name="The Broad Institute Genome Sequencing Center for Infectious Disease"/>
            <person name="Neafsey D."/>
            <person name="Hoffman S."/>
            <person name="Volkman S."/>
            <person name="Rosenthal P."/>
            <person name="Walker B."/>
            <person name="Young S.K."/>
            <person name="Zeng Q."/>
            <person name="Gargeya S."/>
            <person name="Fitzgerald M."/>
            <person name="Haas B."/>
            <person name="Abouelleil A."/>
            <person name="Allen A.W."/>
            <person name="Alvarado L."/>
            <person name="Arachchi H.M."/>
            <person name="Berlin A.M."/>
            <person name="Chapman S.B."/>
            <person name="Gainer-Dewar J."/>
            <person name="Goldberg J."/>
            <person name="Griggs A."/>
            <person name="Gujja S."/>
            <person name="Hansen M."/>
            <person name="Howarth C."/>
            <person name="Imamovic A."/>
            <person name="Ireland A."/>
            <person name="Larimer J."/>
            <person name="McCowan C."/>
            <person name="Murphy C."/>
            <person name="Pearson M."/>
            <person name="Poon T.W."/>
            <person name="Priest M."/>
            <person name="Roberts A."/>
            <person name="Saif S."/>
            <person name="Shea T."/>
            <person name="Sisk P."/>
            <person name="Sykes S."/>
            <person name="Wortman J."/>
            <person name="Nusbaum C."/>
            <person name="Birren B."/>
        </authorList>
    </citation>
    <scope>NUCLEOTIDE SEQUENCE [LARGE SCALE GENOMIC DNA]</scope>
    <source>
        <strain evidence="2 3">FCH/4</strain>
    </source>
</reference>
<name>A0A024VP90_PLAFA</name>
<proteinExistence type="predicted"/>
<sequence>MREAQNVIDNGLNSVQYLKIRNYRDKESSFTILCPFMEGNDKNIRELERTQISLFIHSGLSQSISDPGDVEKSKYEKGIKY</sequence>
<feature type="compositionally biased region" description="Basic and acidic residues" evidence="1">
    <location>
        <begin position="69"/>
        <end position="81"/>
    </location>
</feature>
<organism evidence="2 3">
    <name type="scientific">Plasmodium falciparum FCH/4</name>
    <dbReference type="NCBI Taxonomy" id="1036724"/>
    <lineage>
        <taxon>Eukaryota</taxon>
        <taxon>Sar</taxon>
        <taxon>Alveolata</taxon>
        <taxon>Apicomplexa</taxon>
        <taxon>Aconoidasida</taxon>
        <taxon>Haemosporida</taxon>
        <taxon>Plasmodiidae</taxon>
        <taxon>Plasmodium</taxon>
        <taxon>Plasmodium (Laverania)</taxon>
    </lineage>
</organism>
<dbReference type="Proteomes" id="UP000030656">
    <property type="component" value="Unassembled WGS sequence"/>
</dbReference>
<accession>A0A024VP90</accession>
<protein>
    <submittedName>
        <fullName evidence="2">Uncharacterized protein</fullName>
    </submittedName>
</protein>
<gene>
    <name evidence="2" type="ORF">PFFCH_02303</name>
</gene>
<evidence type="ECO:0000256" key="1">
    <source>
        <dbReference type="SAM" id="MobiDB-lite"/>
    </source>
</evidence>
<feature type="region of interest" description="Disordered" evidence="1">
    <location>
        <begin position="62"/>
        <end position="81"/>
    </location>
</feature>